<protein>
    <recommendedName>
        <fullName evidence="3">YbbR-like domain-containing protein</fullName>
    </recommendedName>
</protein>
<gene>
    <name evidence="1" type="ORF">Q0590_11245</name>
</gene>
<dbReference type="RefSeq" id="WP_302037637.1">
    <property type="nucleotide sequence ID" value="NZ_JAUKPO010000005.1"/>
</dbReference>
<sequence>MKKTSNIFNWIVDSIIIRKSSDIKVVVMCLLAATTFWFLNALNKDYSTRITYPVQFEYDDSVYVPINPLPQKVRLNVSGYGWNLLKKTLRLNSQNITYRINNPLRTNYITGTSLMVPITEQVRDIKVNYVVEDTIFFNFDRIATRQVALTIDSSALNLANGYRIISPITITPRTVNFKGPSTLLEALPDAILLNIASKGIDEDVNENLTINYAQNPLIQSDVNIAQVSFAVAPFVKETQLISIAKLDFPKKDSIVLGDYTLEVSYWLRKDEANKVRPEDFRLVADFKTFNKSDSTVKIFLEQKPAFVSDIRVNKAIIKLHYVEEEE</sequence>
<reference evidence="1" key="1">
    <citation type="submission" date="2023-07" db="EMBL/GenBank/DDBJ databases">
        <title>The genome sequence of Rhodocytophaga aerolata KACC 12507.</title>
        <authorList>
            <person name="Zhang X."/>
        </authorList>
    </citation>
    <scope>NUCLEOTIDE SEQUENCE</scope>
    <source>
        <strain evidence="1">KACC 12507</strain>
    </source>
</reference>
<organism evidence="1 2">
    <name type="scientific">Rhodocytophaga aerolata</name>
    <dbReference type="NCBI Taxonomy" id="455078"/>
    <lineage>
        <taxon>Bacteria</taxon>
        <taxon>Pseudomonadati</taxon>
        <taxon>Bacteroidota</taxon>
        <taxon>Cytophagia</taxon>
        <taxon>Cytophagales</taxon>
        <taxon>Rhodocytophagaceae</taxon>
        <taxon>Rhodocytophaga</taxon>
    </lineage>
</organism>
<evidence type="ECO:0000313" key="2">
    <source>
        <dbReference type="Proteomes" id="UP001168528"/>
    </source>
</evidence>
<comment type="caution">
    <text evidence="1">The sequence shown here is derived from an EMBL/GenBank/DDBJ whole genome shotgun (WGS) entry which is preliminary data.</text>
</comment>
<dbReference type="Gene3D" id="2.170.120.40">
    <property type="entry name" value="YbbR-like domain"/>
    <property type="match status" value="1"/>
</dbReference>
<dbReference type="Proteomes" id="UP001168528">
    <property type="component" value="Unassembled WGS sequence"/>
</dbReference>
<evidence type="ECO:0008006" key="3">
    <source>
        <dbReference type="Google" id="ProtNLM"/>
    </source>
</evidence>
<accession>A0ABT8R7U9</accession>
<proteinExistence type="predicted"/>
<dbReference type="EMBL" id="JAUKPO010000005">
    <property type="protein sequence ID" value="MDO1446832.1"/>
    <property type="molecule type" value="Genomic_DNA"/>
</dbReference>
<evidence type="ECO:0000313" key="1">
    <source>
        <dbReference type="EMBL" id="MDO1446832.1"/>
    </source>
</evidence>
<keyword evidence="2" id="KW-1185">Reference proteome</keyword>
<name>A0ABT8R7U9_9BACT</name>